<organism evidence="2 3">
    <name type="scientific">Acaulospora morrowiae</name>
    <dbReference type="NCBI Taxonomy" id="94023"/>
    <lineage>
        <taxon>Eukaryota</taxon>
        <taxon>Fungi</taxon>
        <taxon>Fungi incertae sedis</taxon>
        <taxon>Mucoromycota</taxon>
        <taxon>Glomeromycotina</taxon>
        <taxon>Glomeromycetes</taxon>
        <taxon>Diversisporales</taxon>
        <taxon>Acaulosporaceae</taxon>
        <taxon>Acaulospora</taxon>
    </lineage>
</organism>
<dbReference type="AlphaFoldDB" id="A0A9N9IHY8"/>
<comment type="caution">
    <text evidence="2">The sequence shown here is derived from an EMBL/GenBank/DDBJ whole genome shotgun (WGS) entry which is preliminary data.</text>
</comment>
<feature type="non-terminal residue" evidence="2">
    <location>
        <position position="1"/>
    </location>
</feature>
<reference evidence="2" key="1">
    <citation type="submission" date="2021-06" db="EMBL/GenBank/DDBJ databases">
        <authorList>
            <person name="Kallberg Y."/>
            <person name="Tangrot J."/>
            <person name="Rosling A."/>
        </authorList>
    </citation>
    <scope>NUCLEOTIDE SEQUENCE</scope>
    <source>
        <strain evidence="2">CL551</strain>
    </source>
</reference>
<evidence type="ECO:0000313" key="2">
    <source>
        <dbReference type="EMBL" id="CAG8734282.1"/>
    </source>
</evidence>
<dbReference type="InterPro" id="IPR008929">
    <property type="entry name" value="Chondroitin_lyas"/>
</dbReference>
<proteinExistence type="predicted"/>
<accession>A0A9N9IHY8</accession>
<feature type="non-terminal residue" evidence="2">
    <location>
        <position position="650"/>
    </location>
</feature>
<keyword evidence="3" id="KW-1185">Reference proteome</keyword>
<feature type="region of interest" description="Disordered" evidence="1">
    <location>
        <begin position="386"/>
        <end position="429"/>
    </location>
</feature>
<gene>
    <name evidence="2" type="ORF">AMORRO_LOCUS14257</name>
</gene>
<dbReference type="EMBL" id="CAJVPV010027515">
    <property type="protein sequence ID" value="CAG8734282.1"/>
    <property type="molecule type" value="Genomic_DNA"/>
</dbReference>
<feature type="compositionally biased region" description="Basic and acidic residues" evidence="1">
    <location>
        <begin position="386"/>
        <end position="408"/>
    </location>
</feature>
<name>A0A9N9IHY8_9GLOM</name>
<evidence type="ECO:0000313" key="3">
    <source>
        <dbReference type="Proteomes" id="UP000789342"/>
    </source>
</evidence>
<dbReference type="Proteomes" id="UP000789342">
    <property type="component" value="Unassembled WGS sequence"/>
</dbReference>
<sequence>IHLYRILGNDLPPRHKPGQVLQNLMFILENEPPFPNTKKWWVLNRIVDEEYEDSILELLKRYRQEYVRIPFEVDEYLKKDFRLEDFPEPDFFHSYEYMNFSKVAKLRTIDYTYHDKNLYAMNNNGGRNAALMHGKSQPNARWIMPFDGNCFLTTNGFNDIISQIEKWGDEYKYFLVPMKRLLNNTELLVGSDQRPSTPEEPQIIFRYDAQEMYNENMRYGRRSKLEMLWRLGVPTPRRMLNKPSVPWEIQDVSYLTPPQKKYKTVGWIFRLFSGQASLEESGMLRAFSRLLAIQDFLDGIDERIARVNQKFNPNRLSLYDEKKLSRARLDYWTGRQEVSKIVDVMIDRANEIVSSIGDRYKLNDALPVDSNNLIKFLELKEDRDFGDDVSKSSEKDTSSTSIDGHETVKLSPTNIDPQPEGFHKNEFGQYISTTPTTPPNFSTASLFENVTTLTLAHYFSGNVRYSRWAANLIRSFILSSYGICEQDELTITSYKNNSDSTNNEGYGFPHLNKIPRIVPKFKRKHDIELNDHSNSSIFPYDLIDTDPSHFLDACRLLYRTKSLTHNEYIDLQQFASLWLEYLINSQEGVERALQPDHRGTLYDLQVLSLSGFTDDVRLYLRVTNRIRMRIGKQFYVPDEATQILSKISQP</sequence>
<protein>
    <submittedName>
        <fullName evidence="2">16766_t:CDS:1</fullName>
    </submittedName>
</protein>
<dbReference type="Gene3D" id="1.50.10.100">
    <property type="entry name" value="Chondroitin AC/alginate lyase"/>
    <property type="match status" value="1"/>
</dbReference>
<dbReference type="OrthoDB" id="63533at2759"/>
<evidence type="ECO:0000256" key="1">
    <source>
        <dbReference type="SAM" id="MobiDB-lite"/>
    </source>
</evidence>